<organism evidence="9">
    <name type="scientific">Anthurium amnicola</name>
    <dbReference type="NCBI Taxonomy" id="1678845"/>
    <lineage>
        <taxon>Eukaryota</taxon>
        <taxon>Viridiplantae</taxon>
        <taxon>Streptophyta</taxon>
        <taxon>Embryophyta</taxon>
        <taxon>Tracheophyta</taxon>
        <taxon>Spermatophyta</taxon>
        <taxon>Magnoliopsida</taxon>
        <taxon>Liliopsida</taxon>
        <taxon>Araceae</taxon>
        <taxon>Pothoideae</taxon>
        <taxon>Potheae</taxon>
        <taxon>Anthurium</taxon>
    </lineage>
</organism>
<dbReference type="InterPro" id="IPR000432">
    <property type="entry name" value="DNA_mismatch_repair_MutS_C"/>
</dbReference>
<keyword evidence="2" id="KW-0547">Nucleotide-binding</keyword>
<dbReference type="SUPFAM" id="SSF160443">
    <property type="entry name" value="SMR domain-like"/>
    <property type="match status" value="1"/>
</dbReference>
<dbReference type="NCBIfam" id="TIGR01069">
    <property type="entry name" value="mutS2"/>
    <property type="match status" value="1"/>
</dbReference>
<dbReference type="GO" id="GO:0030983">
    <property type="term" value="F:mismatched DNA binding"/>
    <property type="evidence" value="ECO:0007669"/>
    <property type="project" value="InterPro"/>
</dbReference>
<protein>
    <submittedName>
        <fullName evidence="9">MutS2 protein</fullName>
    </submittedName>
</protein>
<feature type="compositionally biased region" description="Basic and acidic residues" evidence="7">
    <location>
        <begin position="593"/>
        <end position="607"/>
    </location>
</feature>
<dbReference type="InterPro" id="IPR036063">
    <property type="entry name" value="Smr_dom_sf"/>
</dbReference>
<keyword evidence="6" id="KW-0238">DNA-binding</keyword>
<name>A0A1D1YBZ8_9ARAE</name>
<dbReference type="EMBL" id="GDJX01015765">
    <property type="protein sequence ID" value="JAT52171.1"/>
    <property type="molecule type" value="Transcribed_RNA"/>
</dbReference>
<dbReference type="InterPro" id="IPR046893">
    <property type="entry name" value="MSSS"/>
</dbReference>
<keyword evidence="5" id="KW-0694">RNA-binding</keyword>
<dbReference type="InterPro" id="IPR027417">
    <property type="entry name" value="P-loop_NTPase"/>
</dbReference>
<dbReference type="GO" id="GO:0006298">
    <property type="term" value="P:mismatch repair"/>
    <property type="evidence" value="ECO:0007669"/>
    <property type="project" value="InterPro"/>
</dbReference>
<evidence type="ECO:0000256" key="5">
    <source>
        <dbReference type="ARBA" id="ARBA00022884"/>
    </source>
</evidence>
<keyword evidence="1" id="KW-0699">rRNA-binding</keyword>
<dbReference type="PANTHER" id="PTHR48466:SF1">
    <property type="entry name" value="SMR DOMAIN-CONTAINING PROTEIN"/>
    <property type="match status" value="1"/>
</dbReference>
<feature type="domain" description="Smr" evidence="8">
    <location>
        <begin position="624"/>
        <end position="695"/>
    </location>
</feature>
<evidence type="ECO:0000313" key="10">
    <source>
        <dbReference type="EMBL" id="JAT53428.1"/>
    </source>
</evidence>
<dbReference type="Pfam" id="PF01713">
    <property type="entry name" value="Smr"/>
    <property type="match status" value="1"/>
</dbReference>
<evidence type="ECO:0000259" key="8">
    <source>
        <dbReference type="PROSITE" id="PS50828"/>
    </source>
</evidence>
<dbReference type="GO" id="GO:0140664">
    <property type="term" value="F:ATP-dependent DNA damage sensor activity"/>
    <property type="evidence" value="ECO:0007669"/>
    <property type="project" value="InterPro"/>
</dbReference>
<keyword evidence="4" id="KW-0067">ATP-binding</keyword>
<dbReference type="SMART" id="SM00534">
    <property type="entry name" value="MUTSac"/>
    <property type="match status" value="1"/>
</dbReference>
<feature type="compositionally biased region" description="Polar residues" evidence="7">
    <location>
        <begin position="582"/>
        <end position="592"/>
    </location>
</feature>
<evidence type="ECO:0000256" key="7">
    <source>
        <dbReference type="SAM" id="MobiDB-lite"/>
    </source>
</evidence>
<dbReference type="PROSITE" id="PS50828">
    <property type="entry name" value="SMR"/>
    <property type="match status" value="1"/>
</dbReference>
<evidence type="ECO:0000256" key="2">
    <source>
        <dbReference type="ARBA" id="ARBA00022741"/>
    </source>
</evidence>
<dbReference type="Gene3D" id="3.40.50.300">
    <property type="entry name" value="P-loop containing nucleotide triphosphate hydrolases"/>
    <property type="match status" value="1"/>
</dbReference>
<dbReference type="Pfam" id="PF20297">
    <property type="entry name" value="MSSS"/>
    <property type="match status" value="1"/>
</dbReference>
<dbReference type="PIRSF" id="PIRSF005814">
    <property type="entry name" value="MutS_YshD"/>
    <property type="match status" value="1"/>
</dbReference>
<keyword evidence="3" id="KW-0378">Hydrolase</keyword>
<dbReference type="Gene3D" id="3.30.1370.110">
    <property type="match status" value="1"/>
</dbReference>
<proteinExistence type="predicted"/>
<dbReference type="InterPro" id="IPR045076">
    <property type="entry name" value="MutS"/>
</dbReference>
<dbReference type="GO" id="GO:0019843">
    <property type="term" value="F:rRNA binding"/>
    <property type="evidence" value="ECO:0007669"/>
    <property type="project" value="UniProtKB-KW"/>
</dbReference>
<sequence length="695" mass="76067">MENLEFLLKGISTSVFQCGGIDSPLITKRRSRMCVGIRASHKSLLPNGIILGISSSGATYFMEPREAVELNNMEVRLSNSEKTEELAILSLLTSDIASSEREIRHLMERILQMDLASARGAYALWTDSICPVFCEAGEEIDSNEESFLVDIEGICHPLLLESFHRSASSPLFSGPEWSDRKDVSTPSCGLAEGANVVPVDIKIGHATKVVVISGPNTGGKTATMKSLGLASLMAKAGIFLPSKGTPRLPWFDQVLADIGDHQSLEHNLSTFSGHISRLCKILDVASPKSLVLIDEIGNGTDPSEGVALATSILQYLAGCVRLAVVTTHYADLSLLRAEDSRFENAAMEFCIQTLQPTYRVLWGSTGNSNALSIAKSIGIDQKVLDRAQEWVEKLIPDKQKERQGLLYQSLLKERNMLGAEAKKAEFVLMEVKKLYHEIHSEAKDLDKREAALKAMESQRVHQELELVKSQMDAVVRNFEKQLQNASPDEYNVLMRQSEAAIVSIADAYRLIGDTSSEDASYQGSNTPQIGDQVHVKGLGNKVATVVGALGDDGSILVQYGKIRVRVKRNEIKVIRNGEAIKSSSSVPSFTGQDQRRSRVRSSKEAQKDEGVAYSAVVQTSKNTIDLRGMRVEEASNHLLVAISACRSYGVLFIVHGVGTGALKECVLRILKDHTRVTRFEEESPTNDGCTVAHIK</sequence>
<dbReference type="SMART" id="SM00463">
    <property type="entry name" value="SMR"/>
    <property type="match status" value="1"/>
</dbReference>
<dbReference type="SUPFAM" id="SSF52540">
    <property type="entry name" value="P-loop containing nucleoside triphosphate hydrolases"/>
    <property type="match status" value="1"/>
</dbReference>
<evidence type="ECO:0000256" key="6">
    <source>
        <dbReference type="ARBA" id="ARBA00023125"/>
    </source>
</evidence>
<dbReference type="GO" id="GO:0016887">
    <property type="term" value="F:ATP hydrolysis activity"/>
    <property type="evidence" value="ECO:0007669"/>
    <property type="project" value="InterPro"/>
</dbReference>
<dbReference type="GO" id="GO:0005524">
    <property type="term" value="F:ATP binding"/>
    <property type="evidence" value="ECO:0007669"/>
    <property type="project" value="UniProtKB-KW"/>
</dbReference>
<evidence type="ECO:0000256" key="1">
    <source>
        <dbReference type="ARBA" id="ARBA00022730"/>
    </source>
</evidence>
<dbReference type="Pfam" id="PF00488">
    <property type="entry name" value="MutS_V"/>
    <property type="match status" value="1"/>
</dbReference>
<dbReference type="EMBL" id="GDJX01014508">
    <property type="protein sequence ID" value="JAT53428.1"/>
    <property type="molecule type" value="Transcribed_RNA"/>
</dbReference>
<dbReference type="InterPro" id="IPR002625">
    <property type="entry name" value="Smr_dom"/>
</dbReference>
<reference evidence="9" key="1">
    <citation type="submission" date="2015-07" db="EMBL/GenBank/DDBJ databases">
        <title>Transcriptome Assembly of Anthurium amnicola.</title>
        <authorList>
            <person name="Suzuki J."/>
        </authorList>
    </citation>
    <scope>NUCLEOTIDE SEQUENCE</scope>
</reference>
<gene>
    <name evidence="9" type="primary">mutSB_2</name>
    <name evidence="10" type="synonym">mutSB_7</name>
    <name evidence="9" type="ORF">g.84459</name>
    <name evidence="10" type="ORF">g.84464</name>
</gene>
<evidence type="ECO:0000256" key="3">
    <source>
        <dbReference type="ARBA" id="ARBA00022801"/>
    </source>
</evidence>
<dbReference type="GO" id="GO:0045910">
    <property type="term" value="P:negative regulation of DNA recombination"/>
    <property type="evidence" value="ECO:0007669"/>
    <property type="project" value="InterPro"/>
</dbReference>
<evidence type="ECO:0000313" key="9">
    <source>
        <dbReference type="EMBL" id="JAT52171.1"/>
    </source>
</evidence>
<dbReference type="InterPro" id="IPR005747">
    <property type="entry name" value="MutS2"/>
</dbReference>
<dbReference type="FunFam" id="3.40.50.300:FF:001814">
    <property type="entry name" value="DNA mismatch repair protein MutS type 2"/>
    <property type="match status" value="1"/>
</dbReference>
<dbReference type="AlphaFoldDB" id="A0A1D1YBZ8"/>
<evidence type="ECO:0000256" key="4">
    <source>
        <dbReference type="ARBA" id="ARBA00022840"/>
    </source>
</evidence>
<dbReference type="PANTHER" id="PTHR48466">
    <property type="entry name" value="OS10G0509000 PROTEIN-RELATED"/>
    <property type="match status" value="1"/>
</dbReference>
<accession>A0A1D1YBZ8</accession>
<dbReference type="GO" id="GO:0004519">
    <property type="term" value="F:endonuclease activity"/>
    <property type="evidence" value="ECO:0007669"/>
    <property type="project" value="UniProtKB-KW"/>
</dbReference>
<feature type="region of interest" description="Disordered" evidence="7">
    <location>
        <begin position="582"/>
        <end position="607"/>
    </location>
</feature>